<dbReference type="Proteomes" id="UP000243686">
    <property type="component" value="Unassembled WGS sequence"/>
</dbReference>
<accession>A0A1S8X6A3</accession>
<gene>
    <name evidence="1" type="ORF">X801_01845</name>
</gene>
<protein>
    <submittedName>
        <fullName evidence="1">Uncharacterized protein</fullName>
    </submittedName>
</protein>
<sequence length="62" mass="7119">MSEMFVSDLQISAGYGQFGYPWMGTLNWSGLFNLWTGDRVEHSTHSRMVHSPRDRFLPLVTA</sequence>
<name>A0A1S8X6A3_OPIVI</name>
<keyword evidence="2" id="KW-1185">Reference proteome</keyword>
<dbReference type="EMBL" id="KV891836">
    <property type="protein sequence ID" value="OON22255.1"/>
    <property type="molecule type" value="Genomic_DNA"/>
</dbReference>
<evidence type="ECO:0000313" key="1">
    <source>
        <dbReference type="EMBL" id="OON22255.1"/>
    </source>
</evidence>
<proteinExistence type="predicted"/>
<reference evidence="1 2" key="1">
    <citation type="submission" date="2015-03" db="EMBL/GenBank/DDBJ databases">
        <title>Draft genome of the nematode, Opisthorchis viverrini.</title>
        <authorList>
            <person name="Mitreva M."/>
        </authorList>
    </citation>
    <scope>NUCLEOTIDE SEQUENCE [LARGE SCALE GENOMIC DNA]</scope>
    <source>
        <strain evidence="1">Khon Kaen</strain>
    </source>
</reference>
<organism evidence="1 2">
    <name type="scientific">Opisthorchis viverrini</name>
    <name type="common">Southeast Asian liver fluke</name>
    <dbReference type="NCBI Taxonomy" id="6198"/>
    <lineage>
        <taxon>Eukaryota</taxon>
        <taxon>Metazoa</taxon>
        <taxon>Spiralia</taxon>
        <taxon>Lophotrochozoa</taxon>
        <taxon>Platyhelminthes</taxon>
        <taxon>Trematoda</taxon>
        <taxon>Digenea</taxon>
        <taxon>Opisthorchiida</taxon>
        <taxon>Opisthorchiata</taxon>
        <taxon>Opisthorchiidae</taxon>
        <taxon>Opisthorchis</taxon>
    </lineage>
</organism>
<evidence type="ECO:0000313" key="2">
    <source>
        <dbReference type="Proteomes" id="UP000243686"/>
    </source>
</evidence>
<dbReference type="AlphaFoldDB" id="A0A1S8X6A3"/>